<comment type="caution">
    <text evidence="2">The sequence shown here is derived from an EMBL/GenBank/DDBJ whole genome shotgun (WGS) entry which is preliminary data.</text>
</comment>
<keyword evidence="1" id="KW-0732">Signal</keyword>
<dbReference type="Proteomes" id="UP001499988">
    <property type="component" value="Unassembled WGS sequence"/>
</dbReference>
<feature type="chain" id="PRO_5046926795" description="Outer membrane porin, OprD family" evidence="1">
    <location>
        <begin position="23"/>
        <end position="420"/>
    </location>
</feature>
<evidence type="ECO:0000313" key="3">
    <source>
        <dbReference type="Proteomes" id="UP001499988"/>
    </source>
</evidence>
<dbReference type="EMBL" id="BAABJZ010000088">
    <property type="protein sequence ID" value="GAA4892426.1"/>
    <property type="molecule type" value="Genomic_DNA"/>
</dbReference>
<gene>
    <name evidence="2" type="ORF">GCM10023333_27140</name>
</gene>
<protein>
    <recommendedName>
        <fullName evidence="4">Outer membrane porin, OprD family</fullName>
    </recommendedName>
</protein>
<dbReference type="InterPro" id="IPR023614">
    <property type="entry name" value="Porin_dom_sf"/>
</dbReference>
<accession>A0ABP9F1U9</accession>
<dbReference type="RefSeq" id="WP_345335955.1">
    <property type="nucleotide sequence ID" value="NZ_BAABJZ010000088.1"/>
</dbReference>
<evidence type="ECO:0008006" key="4">
    <source>
        <dbReference type="Google" id="ProtNLM"/>
    </source>
</evidence>
<name>A0ABP9F1U9_9GAMM</name>
<reference evidence="3" key="1">
    <citation type="journal article" date="2019" name="Int. J. Syst. Evol. Microbiol.">
        <title>The Global Catalogue of Microorganisms (GCM) 10K type strain sequencing project: providing services to taxonomists for standard genome sequencing and annotation.</title>
        <authorList>
            <consortium name="The Broad Institute Genomics Platform"/>
            <consortium name="The Broad Institute Genome Sequencing Center for Infectious Disease"/>
            <person name="Wu L."/>
            <person name="Ma J."/>
        </authorList>
    </citation>
    <scope>NUCLEOTIDE SEQUENCE [LARGE SCALE GENOMIC DNA]</scope>
    <source>
        <strain evidence="3">JCM 18401</strain>
    </source>
</reference>
<keyword evidence="3" id="KW-1185">Reference proteome</keyword>
<evidence type="ECO:0000313" key="2">
    <source>
        <dbReference type="EMBL" id="GAA4892426.1"/>
    </source>
</evidence>
<evidence type="ECO:0000256" key="1">
    <source>
        <dbReference type="SAM" id="SignalP"/>
    </source>
</evidence>
<feature type="signal peptide" evidence="1">
    <location>
        <begin position="1"/>
        <end position="22"/>
    </location>
</feature>
<proteinExistence type="predicted"/>
<dbReference type="Gene3D" id="2.40.160.10">
    <property type="entry name" value="Porin"/>
    <property type="match status" value="1"/>
</dbReference>
<organism evidence="2 3">
    <name type="scientific">Ferrimonas pelagia</name>
    <dbReference type="NCBI Taxonomy" id="1177826"/>
    <lineage>
        <taxon>Bacteria</taxon>
        <taxon>Pseudomonadati</taxon>
        <taxon>Pseudomonadota</taxon>
        <taxon>Gammaproteobacteria</taxon>
        <taxon>Alteromonadales</taxon>
        <taxon>Ferrimonadaceae</taxon>
        <taxon>Ferrimonas</taxon>
    </lineage>
</organism>
<sequence>MFRYGLALPAVLLALSPVAVNATEGSAALKTRFQYYDYGYSKSRDFKEAPLNLEFQYRSGMYDDWIGLDFHAYTTSMVKGLSNKDDELGYTGGNIHPDGDTISNIGVFYLKTQFDVGDGKLRIGAGKNRRWYRLYNEQLIRVNNSATRGIDFDYKRGNAHYYGMMVDRFQDKTSGDYLDHFYGLDGEELKFVGLLGTKGNLGGFNYTFEYMNSYEFLQRSFYSLDHDVSAISTNVQLSGVNIFGAGEHFDLENYESGYVALTSLTTFDTGTKLKFSGYQVYGGDMYQLHARGGSSSRSMSHHAAPGGEVPMFEDERVFYAHINQDFSNILWPGLSGWIQGMWSHNAEGFDDYKRREVVSRITQDFGKLNPALKGLSINYFRQYQYVGGEDNGYRDGKVSNLGFFEDYKLNRITLDYTIQF</sequence>